<feature type="region of interest" description="Disordered" evidence="1">
    <location>
        <begin position="1"/>
        <end position="34"/>
    </location>
</feature>
<evidence type="ECO:0000313" key="3">
    <source>
        <dbReference type="Proteomes" id="UP001213000"/>
    </source>
</evidence>
<protein>
    <submittedName>
        <fullName evidence="2">Uncharacterized protein</fullName>
    </submittedName>
</protein>
<keyword evidence="3" id="KW-1185">Reference proteome</keyword>
<gene>
    <name evidence="2" type="ORF">NP233_g13044</name>
</gene>
<evidence type="ECO:0000313" key="2">
    <source>
        <dbReference type="EMBL" id="KAJ3551633.1"/>
    </source>
</evidence>
<name>A0AAD5VDD4_9AGAR</name>
<sequence>MSPAGRLSFSKAPPQALMRCRSPSPTYPRDAADTSSVSSWTHVPLLPLSSNPAKAAFDNDEYGLKSYQVRELESCSALSSSWPIISVAPKDTDTGSKCSTSSQPLGLDELTSPSPYASVTEATEAFEDDEDGFKIM</sequence>
<organism evidence="2 3">
    <name type="scientific">Leucocoprinus birnbaumii</name>
    <dbReference type="NCBI Taxonomy" id="56174"/>
    <lineage>
        <taxon>Eukaryota</taxon>
        <taxon>Fungi</taxon>
        <taxon>Dikarya</taxon>
        <taxon>Basidiomycota</taxon>
        <taxon>Agaricomycotina</taxon>
        <taxon>Agaricomycetes</taxon>
        <taxon>Agaricomycetidae</taxon>
        <taxon>Agaricales</taxon>
        <taxon>Agaricineae</taxon>
        <taxon>Agaricaceae</taxon>
        <taxon>Leucocoprinus</taxon>
    </lineage>
</organism>
<comment type="caution">
    <text evidence="2">The sequence shown here is derived from an EMBL/GenBank/DDBJ whole genome shotgun (WGS) entry which is preliminary data.</text>
</comment>
<feature type="region of interest" description="Disordered" evidence="1">
    <location>
        <begin position="91"/>
        <end position="116"/>
    </location>
</feature>
<dbReference type="EMBL" id="JANIEX010002175">
    <property type="protein sequence ID" value="KAJ3551633.1"/>
    <property type="molecule type" value="Genomic_DNA"/>
</dbReference>
<dbReference type="AlphaFoldDB" id="A0AAD5VDD4"/>
<dbReference type="Proteomes" id="UP001213000">
    <property type="component" value="Unassembled WGS sequence"/>
</dbReference>
<evidence type="ECO:0000256" key="1">
    <source>
        <dbReference type="SAM" id="MobiDB-lite"/>
    </source>
</evidence>
<proteinExistence type="predicted"/>
<feature type="compositionally biased region" description="Polar residues" evidence="1">
    <location>
        <begin position="95"/>
        <end position="104"/>
    </location>
</feature>
<accession>A0AAD5VDD4</accession>
<reference evidence="2" key="1">
    <citation type="submission" date="2022-07" db="EMBL/GenBank/DDBJ databases">
        <title>Genome Sequence of Leucocoprinus birnbaumii.</title>
        <authorList>
            <person name="Buettner E."/>
        </authorList>
    </citation>
    <scope>NUCLEOTIDE SEQUENCE</scope>
    <source>
        <strain evidence="2">VT141</strain>
    </source>
</reference>